<dbReference type="PANTHER" id="PTHR43133:SF46">
    <property type="entry name" value="RNA POLYMERASE SIGMA-70 FACTOR ECF SUBFAMILY"/>
    <property type="match status" value="1"/>
</dbReference>
<name>A0A5J4FWX9_9FLAO</name>
<dbReference type="Gene3D" id="1.10.1740.10">
    <property type="match status" value="1"/>
</dbReference>
<evidence type="ECO:0000256" key="2">
    <source>
        <dbReference type="ARBA" id="ARBA00023015"/>
    </source>
</evidence>
<dbReference type="InterPro" id="IPR013249">
    <property type="entry name" value="RNA_pol_sigma70_r4_t2"/>
</dbReference>
<accession>A0A5J4FWX9</accession>
<keyword evidence="7" id="KW-0240">DNA-directed RNA polymerase</keyword>
<dbReference type="GO" id="GO:0000428">
    <property type="term" value="C:DNA-directed RNA polymerase complex"/>
    <property type="evidence" value="ECO:0007669"/>
    <property type="project" value="UniProtKB-KW"/>
</dbReference>
<reference evidence="7 8" key="1">
    <citation type="submission" date="2019-08" db="EMBL/GenBank/DDBJ databases">
        <title>Ulvibacter marinistellae sp. nov., isolated from a starfish, Patiria pectinifera.</title>
        <authorList>
            <person name="Kawano K."/>
            <person name="Ushijima N."/>
            <person name="Kihara M."/>
            <person name="Itoh H."/>
        </authorList>
    </citation>
    <scope>NUCLEOTIDE SEQUENCE [LARGE SCALE GENOMIC DNA]</scope>
    <source>
        <strain evidence="7 8">KK4</strain>
    </source>
</reference>
<evidence type="ECO:0000313" key="7">
    <source>
        <dbReference type="EMBL" id="GEQ85672.1"/>
    </source>
</evidence>
<evidence type="ECO:0000256" key="1">
    <source>
        <dbReference type="ARBA" id="ARBA00010641"/>
    </source>
</evidence>
<evidence type="ECO:0000256" key="4">
    <source>
        <dbReference type="ARBA" id="ARBA00023163"/>
    </source>
</evidence>
<keyword evidence="4" id="KW-0804">Transcription</keyword>
<comment type="caution">
    <text evidence="7">The sequence shown here is derived from an EMBL/GenBank/DDBJ whole genome shotgun (WGS) entry which is preliminary data.</text>
</comment>
<proteinExistence type="inferred from homology"/>
<dbReference type="Pfam" id="PF04542">
    <property type="entry name" value="Sigma70_r2"/>
    <property type="match status" value="1"/>
</dbReference>
<dbReference type="Pfam" id="PF08281">
    <property type="entry name" value="Sigma70_r4_2"/>
    <property type="match status" value="1"/>
</dbReference>
<dbReference type="PANTHER" id="PTHR43133">
    <property type="entry name" value="RNA POLYMERASE ECF-TYPE SIGMA FACTO"/>
    <property type="match status" value="1"/>
</dbReference>
<evidence type="ECO:0000259" key="6">
    <source>
        <dbReference type="Pfam" id="PF08281"/>
    </source>
</evidence>
<dbReference type="GO" id="GO:0016987">
    <property type="term" value="F:sigma factor activity"/>
    <property type="evidence" value="ECO:0007669"/>
    <property type="project" value="UniProtKB-KW"/>
</dbReference>
<dbReference type="AlphaFoldDB" id="A0A5J4FWX9"/>
<evidence type="ECO:0000256" key="3">
    <source>
        <dbReference type="ARBA" id="ARBA00023082"/>
    </source>
</evidence>
<dbReference type="Proteomes" id="UP000326994">
    <property type="component" value="Unassembled WGS sequence"/>
</dbReference>
<keyword evidence="8" id="KW-1185">Reference proteome</keyword>
<evidence type="ECO:0000313" key="8">
    <source>
        <dbReference type="Proteomes" id="UP000326994"/>
    </source>
</evidence>
<organism evidence="7 8">
    <name type="scientific">Patiriisocius marinistellae</name>
    <dbReference type="NCBI Taxonomy" id="2494560"/>
    <lineage>
        <taxon>Bacteria</taxon>
        <taxon>Pseudomonadati</taxon>
        <taxon>Bacteroidota</taxon>
        <taxon>Flavobacteriia</taxon>
        <taxon>Flavobacteriales</taxon>
        <taxon>Flavobacteriaceae</taxon>
        <taxon>Patiriisocius</taxon>
    </lineage>
</organism>
<dbReference type="GO" id="GO:0003677">
    <property type="term" value="F:DNA binding"/>
    <property type="evidence" value="ECO:0007669"/>
    <property type="project" value="InterPro"/>
</dbReference>
<dbReference type="InterPro" id="IPR039425">
    <property type="entry name" value="RNA_pol_sigma-70-like"/>
</dbReference>
<dbReference type="RefSeq" id="WP_151893576.1">
    <property type="nucleotide sequence ID" value="NZ_BKCF01000001.1"/>
</dbReference>
<gene>
    <name evidence="7" type="ORF">ULMS_11800</name>
</gene>
<dbReference type="SUPFAM" id="SSF88659">
    <property type="entry name" value="Sigma3 and sigma4 domains of RNA polymerase sigma factors"/>
    <property type="match status" value="1"/>
</dbReference>
<dbReference type="GO" id="GO:0006352">
    <property type="term" value="P:DNA-templated transcription initiation"/>
    <property type="evidence" value="ECO:0007669"/>
    <property type="project" value="InterPro"/>
</dbReference>
<keyword evidence="2" id="KW-0805">Transcription regulation</keyword>
<evidence type="ECO:0000259" key="5">
    <source>
        <dbReference type="Pfam" id="PF04542"/>
    </source>
</evidence>
<dbReference type="InterPro" id="IPR014284">
    <property type="entry name" value="RNA_pol_sigma-70_dom"/>
</dbReference>
<dbReference type="NCBIfam" id="TIGR02937">
    <property type="entry name" value="sigma70-ECF"/>
    <property type="match status" value="1"/>
</dbReference>
<keyword evidence="3" id="KW-0731">Sigma factor</keyword>
<dbReference type="CDD" id="cd06171">
    <property type="entry name" value="Sigma70_r4"/>
    <property type="match status" value="1"/>
</dbReference>
<dbReference type="OrthoDB" id="659855at2"/>
<sequence>MEKKQSVCNETTYEAVYKKHSQSLSNFMFFKTKDRASSYDLVQEAFIKLWDNCDKVSPAKAKSFLFTVANNLFLNTIAHKKVKYTYANSITESSDKQTPEYLLEEKQFGDKLQRALDNLTEIQRTAFLMSRVEGKKYREIAEVLEISEKAAGKRVLDALENLRKSIERI</sequence>
<dbReference type="InterPro" id="IPR007627">
    <property type="entry name" value="RNA_pol_sigma70_r2"/>
</dbReference>
<dbReference type="InterPro" id="IPR036388">
    <property type="entry name" value="WH-like_DNA-bd_sf"/>
</dbReference>
<dbReference type="InterPro" id="IPR013325">
    <property type="entry name" value="RNA_pol_sigma_r2"/>
</dbReference>
<feature type="domain" description="RNA polymerase sigma factor 70 region 4 type 2" evidence="6">
    <location>
        <begin position="111"/>
        <end position="161"/>
    </location>
</feature>
<dbReference type="EMBL" id="BKCF01000001">
    <property type="protein sequence ID" value="GEQ85672.1"/>
    <property type="molecule type" value="Genomic_DNA"/>
</dbReference>
<protein>
    <submittedName>
        <fullName evidence="7">DNA-directed RNA polymerase sigma-70 factor</fullName>
    </submittedName>
</protein>
<dbReference type="InterPro" id="IPR013324">
    <property type="entry name" value="RNA_pol_sigma_r3/r4-like"/>
</dbReference>
<comment type="similarity">
    <text evidence="1">Belongs to the sigma-70 factor family. ECF subfamily.</text>
</comment>
<feature type="domain" description="RNA polymerase sigma-70 region 2" evidence="5">
    <location>
        <begin position="17"/>
        <end position="80"/>
    </location>
</feature>
<dbReference type="SUPFAM" id="SSF88946">
    <property type="entry name" value="Sigma2 domain of RNA polymerase sigma factors"/>
    <property type="match status" value="1"/>
</dbReference>
<dbReference type="Gene3D" id="1.10.10.10">
    <property type="entry name" value="Winged helix-like DNA-binding domain superfamily/Winged helix DNA-binding domain"/>
    <property type="match status" value="1"/>
</dbReference>